<protein>
    <submittedName>
        <fullName evidence="1">Uncharacterized protein</fullName>
    </submittedName>
</protein>
<sequence length="163" mass="18363">MEIPKHLEIGNFRDVCKILIDLRNSTDLLQMSAYRQMGYSLSTLDNLDRILIGFNGASIVSMGDVILPIQASPVTLNVLFSIVEDLLPYNAIMGGVWLHKMKVISSTYHQMVSYLIEVKQVDLLDSQLAARQYYRVTIESRKIDLAGDKLESSSAKSQLQLQQ</sequence>
<organism evidence="1">
    <name type="scientific">Vitis vinifera</name>
    <name type="common">Grape</name>
    <dbReference type="NCBI Taxonomy" id="29760"/>
    <lineage>
        <taxon>Eukaryota</taxon>
        <taxon>Viridiplantae</taxon>
        <taxon>Streptophyta</taxon>
        <taxon>Embryophyta</taxon>
        <taxon>Tracheophyta</taxon>
        <taxon>Spermatophyta</taxon>
        <taxon>Magnoliopsida</taxon>
        <taxon>eudicotyledons</taxon>
        <taxon>Gunneridae</taxon>
        <taxon>Pentapetalae</taxon>
        <taxon>rosids</taxon>
        <taxon>Vitales</taxon>
        <taxon>Vitaceae</taxon>
        <taxon>Viteae</taxon>
        <taxon>Vitis</taxon>
    </lineage>
</organism>
<proteinExistence type="predicted"/>
<name>A5C9Y5_VITVI</name>
<dbReference type="AlphaFoldDB" id="A5C9Y5"/>
<dbReference type="PANTHER" id="PTHR33240">
    <property type="entry name" value="OS08G0508500 PROTEIN"/>
    <property type="match status" value="1"/>
</dbReference>
<evidence type="ECO:0000313" key="1">
    <source>
        <dbReference type="EMBL" id="CAN73207.1"/>
    </source>
</evidence>
<dbReference type="PANTHER" id="PTHR33240:SF15">
    <property type="entry name" value="GAG-PRO-LIKE PROTEIN"/>
    <property type="match status" value="1"/>
</dbReference>
<reference evidence="1" key="1">
    <citation type="journal article" date="2007" name="PLoS ONE">
        <title>The first genome sequence of an elite grapevine cultivar (Pinot noir Vitis vinifera L.): coping with a highly heterozygous genome.</title>
        <authorList>
            <person name="Velasco R."/>
            <person name="Zharkikh A."/>
            <person name="Troggio M."/>
            <person name="Cartwright D.A."/>
            <person name="Cestaro A."/>
            <person name="Pruss D."/>
            <person name="Pindo M."/>
            <person name="FitzGerald L.M."/>
            <person name="Vezzulli S."/>
            <person name="Reid J."/>
            <person name="Malacarne G."/>
            <person name="Iliev D."/>
            <person name="Coppola G."/>
            <person name="Wardell B."/>
            <person name="Micheletti D."/>
            <person name="Macalma T."/>
            <person name="Facci M."/>
            <person name="Mitchell J.T."/>
            <person name="Perazzolli M."/>
            <person name="Eldredge G."/>
            <person name="Gatto P."/>
            <person name="Oyzerski R."/>
            <person name="Moretto M."/>
            <person name="Gutin N."/>
            <person name="Stefanini M."/>
            <person name="Chen Y."/>
            <person name="Segala C."/>
            <person name="Davenport C."/>
            <person name="Dematte L."/>
            <person name="Mraz A."/>
            <person name="Battilana J."/>
            <person name="Stormo K."/>
            <person name="Costa F."/>
            <person name="Tao Q."/>
            <person name="Si-Ammour A."/>
            <person name="Harkins T."/>
            <person name="Lackey A."/>
            <person name="Perbost C."/>
            <person name="Taillon B."/>
            <person name="Stella A."/>
            <person name="Solovyev V."/>
            <person name="Fawcett J.A."/>
            <person name="Sterck L."/>
            <person name="Vandepoele K."/>
            <person name="Grando S.M."/>
            <person name="Toppo S."/>
            <person name="Moser C."/>
            <person name="Lanchbury J."/>
            <person name="Bogden R."/>
            <person name="Skolnick M."/>
            <person name="Sgaramella V."/>
            <person name="Bhatnagar S.K."/>
            <person name="Fontana P."/>
            <person name="Gutin A."/>
            <person name="Van de Peer Y."/>
            <person name="Salamini F."/>
            <person name="Viola R."/>
        </authorList>
    </citation>
    <scope>NUCLEOTIDE SEQUENCE</scope>
</reference>
<gene>
    <name evidence="1" type="ORF">VITISV_009747</name>
</gene>
<dbReference type="EMBL" id="AM487450">
    <property type="protein sequence ID" value="CAN73207.1"/>
    <property type="molecule type" value="Genomic_DNA"/>
</dbReference>
<accession>A5C9Y5</accession>